<protein>
    <submittedName>
        <fullName evidence="2">Uncharacterized membrane protein YoaK, UPF0700 family</fullName>
    </submittedName>
</protein>
<dbReference type="EMBL" id="FQWZ01000004">
    <property type="protein sequence ID" value="SHG99310.1"/>
    <property type="molecule type" value="Genomic_DNA"/>
</dbReference>
<name>A0A1M5PC11_9GAMM</name>
<feature type="transmembrane region" description="Helical" evidence="1">
    <location>
        <begin position="193"/>
        <end position="213"/>
    </location>
</feature>
<keyword evidence="1" id="KW-0472">Membrane</keyword>
<keyword evidence="3" id="KW-1185">Reference proteome</keyword>
<evidence type="ECO:0000313" key="3">
    <source>
        <dbReference type="Proteomes" id="UP000199758"/>
    </source>
</evidence>
<dbReference type="PANTHER" id="PTHR37314:SF4">
    <property type="entry name" value="UPF0700 TRANSMEMBRANE PROTEIN YOAK"/>
    <property type="match status" value="1"/>
</dbReference>
<feature type="transmembrane region" description="Helical" evidence="1">
    <location>
        <begin position="89"/>
        <end position="107"/>
    </location>
</feature>
<evidence type="ECO:0000313" key="2">
    <source>
        <dbReference type="EMBL" id="SHG99310.1"/>
    </source>
</evidence>
<sequence length="226" mass="23442">MTRLPRWVEIGGFWLAAIAGAVNAIGLLGFKHQAVSHLTGSSTLLGLALVNQDGADAWHLLLILLSFVAGAAFSGALTGHTALRLGHRYGVALLIEAALLLLAMVAMQHGADVGHLLASAACGLQNGMVSTYSGATIRTTHVSGMFTDLGTMLGARLRGHPIDRRKALLFLLLIAGFISGGSAGALAFQHWQFAALAVPAAAAALLALAYWIYRASAEGAQLNRLG</sequence>
<dbReference type="Pfam" id="PF06912">
    <property type="entry name" value="DUF1275"/>
    <property type="match status" value="1"/>
</dbReference>
<evidence type="ECO:0000256" key="1">
    <source>
        <dbReference type="SAM" id="Phobius"/>
    </source>
</evidence>
<dbReference type="RefSeq" id="WP_217650284.1">
    <property type="nucleotide sequence ID" value="NZ_FQWZ01000004.1"/>
</dbReference>
<feature type="transmembrane region" description="Helical" evidence="1">
    <location>
        <begin position="57"/>
        <end position="77"/>
    </location>
</feature>
<gene>
    <name evidence="2" type="ORF">SAMN04488068_2151</name>
</gene>
<dbReference type="AlphaFoldDB" id="A0A1M5PC11"/>
<dbReference type="STRING" id="490188.SAMN04488068_2151"/>
<feature type="transmembrane region" description="Helical" evidence="1">
    <location>
        <begin position="167"/>
        <end position="187"/>
    </location>
</feature>
<accession>A0A1M5PC11</accession>
<feature type="transmembrane region" description="Helical" evidence="1">
    <location>
        <begin position="12"/>
        <end position="30"/>
    </location>
</feature>
<dbReference type="Proteomes" id="UP000199758">
    <property type="component" value="Unassembled WGS sequence"/>
</dbReference>
<keyword evidence="1" id="KW-1133">Transmembrane helix</keyword>
<proteinExistence type="predicted"/>
<dbReference type="PANTHER" id="PTHR37314">
    <property type="entry name" value="SLR0142 PROTEIN"/>
    <property type="match status" value="1"/>
</dbReference>
<keyword evidence="1" id="KW-0812">Transmembrane</keyword>
<reference evidence="2 3" key="1">
    <citation type="submission" date="2016-11" db="EMBL/GenBank/DDBJ databases">
        <authorList>
            <person name="Jaros S."/>
            <person name="Januszkiewicz K."/>
            <person name="Wedrychowicz H."/>
        </authorList>
    </citation>
    <scope>NUCLEOTIDE SEQUENCE [LARGE SCALE GENOMIC DNA]</scope>
    <source>
        <strain evidence="2 3">CGMCC 1.7049</strain>
    </source>
</reference>
<organism evidence="2 3">
    <name type="scientific">Hydrocarboniphaga daqingensis</name>
    <dbReference type="NCBI Taxonomy" id="490188"/>
    <lineage>
        <taxon>Bacteria</taxon>
        <taxon>Pseudomonadati</taxon>
        <taxon>Pseudomonadota</taxon>
        <taxon>Gammaproteobacteria</taxon>
        <taxon>Nevskiales</taxon>
        <taxon>Nevskiaceae</taxon>
        <taxon>Hydrocarboniphaga</taxon>
    </lineage>
</organism>
<dbReference type="InterPro" id="IPR010699">
    <property type="entry name" value="DUF1275"/>
</dbReference>